<evidence type="ECO:0000313" key="4">
    <source>
        <dbReference type="EMBL" id="QMW77662.1"/>
    </source>
</evidence>
<feature type="domain" description="Phage tail tape measure protein" evidence="3">
    <location>
        <begin position="108"/>
        <end position="306"/>
    </location>
</feature>
<name>A0A7G5MSR9_9FIRM</name>
<dbReference type="Pfam" id="PF10145">
    <property type="entry name" value="PhageMin_Tail"/>
    <property type="match status" value="1"/>
</dbReference>
<dbReference type="Proteomes" id="UP000515789">
    <property type="component" value="Chromosome"/>
</dbReference>
<evidence type="ECO:0000256" key="2">
    <source>
        <dbReference type="SAM" id="Coils"/>
    </source>
</evidence>
<gene>
    <name evidence="4" type="ORF">E5259_08695</name>
</gene>
<protein>
    <submittedName>
        <fullName evidence="4">Phage tail tape measure protein</fullName>
    </submittedName>
</protein>
<dbReference type="EMBL" id="CP039126">
    <property type="protein sequence ID" value="QMW77662.1"/>
    <property type="molecule type" value="Genomic_DNA"/>
</dbReference>
<dbReference type="InterPro" id="IPR010090">
    <property type="entry name" value="Phage_tape_meas"/>
</dbReference>
<dbReference type="NCBIfam" id="TIGR01760">
    <property type="entry name" value="tape_meas_TP901"/>
    <property type="match status" value="1"/>
</dbReference>
<proteinExistence type="predicted"/>
<feature type="coiled-coil region" evidence="2">
    <location>
        <begin position="690"/>
        <end position="744"/>
    </location>
</feature>
<evidence type="ECO:0000313" key="5">
    <source>
        <dbReference type="Proteomes" id="UP000515789"/>
    </source>
</evidence>
<organism evidence="4 5">
    <name type="scientific">Blautia producta</name>
    <dbReference type="NCBI Taxonomy" id="33035"/>
    <lineage>
        <taxon>Bacteria</taxon>
        <taxon>Bacillati</taxon>
        <taxon>Bacillota</taxon>
        <taxon>Clostridia</taxon>
        <taxon>Lachnospirales</taxon>
        <taxon>Lachnospiraceae</taxon>
        <taxon>Blautia</taxon>
    </lineage>
</organism>
<accession>A0A7G5MSR9</accession>
<evidence type="ECO:0000259" key="3">
    <source>
        <dbReference type="Pfam" id="PF10145"/>
    </source>
</evidence>
<evidence type="ECO:0000256" key="1">
    <source>
        <dbReference type="ARBA" id="ARBA00022612"/>
    </source>
</evidence>
<dbReference type="PANTHER" id="PTHR37813:SF1">
    <property type="entry name" value="FELS-2 PROPHAGE PROTEIN"/>
    <property type="match status" value="1"/>
</dbReference>
<sequence>MGLLADGKITIETSIDNAGALKDLKKLTSNVSQQGNAAAGAASSAFSKIGSAAKHSAAIAVTALAGVGTAVAAAGGLAVKVGSDFEAAMSKVAAVSGATGTDLSKLTEKAKEMGAKTKFSASEAAEAMNYMAMAGWKTEEMLNGVEGIMNLAAASGEDLASTSDIVTDALSSFGLQASDSGHFADILAAASSNANTNVAMMGETFKYAASVAGAMGYTAEDTALAIGLMANRGIKASQAGTALRSIMTRLAKPTKETQGAMNKLSISLTDSEGNMKSLDTIMQDLREGFSGLSEEEKAATAAALGGQEAMSGLLAIVGASPEEYEKLQSAIANCDGTAERMAETMLDNLQGSLTILKSSLEGLGIEVYESMQEPLKNAADNGIADVNRLTEAFKQGGFDAAVEEAGDILAGLATKVAQSAPKMIDASVSVVKSFVKGIGKNKMQLKVAADDIVKSLCNGLVKLLPKEMQKPAKKALDSLVRTFKSGTKNLLSVAQSVLNAVGAVFKRLGGNMDDIIPTVVSIVAAFKTFKAVTGPVSSVVSVITKLTGAAKGAGLATTALNAIMAANPATLIAGAIALLVGGLAAYALTAGRADEQQSAFNERMDKLGASIEKNQNAIDQLGESMKDTSSSIDASAAPVERLRGKLSEAFDETGHVKEGCEDLATSILNQLNDAMGTSYHITSEGFIADNDEVKQSLQDVNTTIDEYVRNIKSKALSEAASGNYTEAIRNQADAQKDLTDAQKEYQKSYDELIKVDKQWRDGLADDDAYGKAQENLKNTTKKLTDASQAATEADTVVKGLDSIMDTLGEGSPESIQKAMDAYAKLPIESEKAAKGVAVSEQMIQDALSSTDYSKMAEGFQLAVMQIEKSGGEIPKSLQESIVKAVNNFDKLGTEGKESVANSMRLLMDAMKDKVPEFADVANLTSEEIIQTFGKYLKDSGALGDIGTEALDKMMKSMESADATSVPNKKGKEVTETAAQSMRNGYDVINTASKGAGEQIGQGFSAADYSLAITAAAKACNMTVEELMGHQEQIYAVAAQVAQSGANGFTAADLVGIFGSNAQAAADAANFALINGSAQAGASGANFGNSTNAALMASNMPGVFAGQANGAASNFAFGMLSGAGQGAAAASSVGSSAGMALQNSGISNMFQVTGSNATNILNSTIQGSQGTISSASANLGRSSASALKGVNLGSNFQSQARSAVNMFCAGIRGLTSSAISAARALGAGAIRGLSGCNLSTEGRTQGSKFARSFSEGIDSGRSSASTAASGLGSDAESSLSGYSGSGYDIGVQFSAGFASGIRAGGGGVAAAAADVANQAVAAAQRNLKVASPSRVMRAIGRWYDKGLEVGIDENKRGVEKAVDRLSDKLTFDPNSLLAKMRGDFDNNLSRIAGNHLANRYIATVTAPEPQEPAKVEQTVNIYQPVKSPVETARELRKVGRELAFG</sequence>
<reference evidence="4 5" key="1">
    <citation type="submission" date="2019-04" db="EMBL/GenBank/DDBJ databases">
        <authorList>
            <person name="Schori C."/>
            <person name="Ahrens C."/>
        </authorList>
    </citation>
    <scope>NUCLEOTIDE SEQUENCE [LARGE SCALE GENOMIC DNA]</scope>
    <source>
        <strain evidence="4 5">DSM 2950</strain>
    </source>
</reference>
<keyword evidence="2" id="KW-0175">Coiled coil</keyword>
<keyword evidence="1" id="KW-1188">Viral release from host cell</keyword>
<dbReference type="PANTHER" id="PTHR37813">
    <property type="entry name" value="FELS-2 PROPHAGE PROTEIN"/>
    <property type="match status" value="1"/>
</dbReference>